<name>A0AAW1P7A1_9CHLO</name>
<gene>
    <name evidence="1" type="ORF">WJX72_005494</name>
</gene>
<comment type="caution">
    <text evidence="1">The sequence shown here is derived from an EMBL/GenBank/DDBJ whole genome shotgun (WGS) entry which is preliminary data.</text>
</comment>
<accession>A0AAW1P7A1</accession>
<dbReference type="EMBL" id="JALJOR010000019">
    <property type="protein sequence ID" value="KAK9803922.1"/>
    <property type="molecule type" value="Genomic_DNA"/>
</dbReference>
<protein>
    <submittedName>
        <fullName evidence="1">Uncharacterized protein</fullName>
    </submittedName>
</protein>
<keyword evidence="2" id="KW-1185">Reference proteome</keyword>
<evidence type="ECO:0000313" key="1">
    <source>
        <dbReference type="EMBL" id="KAK9803922.1"/>
    </source>
</evidence>
<reference evidence="1 2" key="1">
    <citation type="journal article" date="2024" name="Nat. Commun.">
        <title>Phylogenomics reveals the evolutionary origins of lichenization in chlorophyte algae.</title>
        <authorList>
            <person name="Puginier C."/>
            <person name="Libourel C."/>
            <person name="Otte J."/>
            <person name="Skaloud P."/>
            <person name="Haon M."/>
            <person name="Grisel S."/>
            <person name="Petersen M."/>
            <person name="Berrin J.G."/>
            <person name="Delaux P.M."/>
            <person name="Dal Grande F."/>
            <person name="Keller J."/>
        </authorList>
    </citation>
    <scope>NUCLEOTIDE SEQUENCE [LARGE SCALE GENOMIC DNA]</scope>
    <source>
        <strain evidence="1 2">SAG 2043</strain>
    </source>
</reference>
<proteinExistence type="predicted"/>
<dbReference type="Proteomes" id="UP001489004">
    <property type="component" value="Unassembled WGS sequence"/>
</dbReference>
<sequence>MPGAVQAWLDRHPNAKYPPHATMIANRAPGSCYACGATHHWRACFKVVNYLGNHTDAVPSTVNPREAIPF</sequence>
<evidence type="ECO:0000313" key="2">
    <source>
        <dbReference type="Proteomes" id="UP001489004"/>
    </source>
</evidence>
<organism evidence="1 2">
    <name type="scientific">[Myrmecia] bisecta</name>
    <dbReference type="NCBI Taxonomy" id="41462"/>
    <lineage>
        <taxon>Eukaryota</taxon>
        <taxon>Viridiplantae</taxon>
        <taxon>Chlorophyta</taxon>
        <taxon>core chlorophytes</taxon>
        <taxon>Trebouxiophyceae</taxon>
        <taxon>Trebouxiales</taxon>
        <taxon>Trebouxiaceae</taxon>
        <taxon>Myrmecia</taxon>
    </lineage>
</organism>
<dbReference type="AlphaFoldDB" id="A0AAW1P7A1"/>